<dbReference type="GO" id="GO:0005576">
    <property type="term" value="C:extracellular region"/>
    <property type="evidence" value="ECO:0007669"/>
    <property type="project" value="UniProtKB-SubCell"/>
</dbReference>
<evidence type="ECO:0000256" key="3">
    <source>
        <dbReference type="ARBA" id="ARBA00004239"/>
    </source>
</evidence>
<dbReference type="Pfam" id="PF00080">
    <property type="entry name" value="Sod_Cu"/>
    <property type="match status" value="1"/>
</dbReference>
<evidence type="ECO:0000256" key="1">
    <source>
        <dbReference type="ARBA" id="ARBA00001935"/>
    </source>
</evidence>
<dbReference type="Proteomes" id="UP001177023">
    <property type="component" value="Unassembled WGS sequence"/>
</dbReference>
<accession>A0AA36D1P9</accession>
<dbReference type="GO" id="GO:0005507">
    <property type="term" value="F:copper ion binding"/>
    <property type="evidence" value="ECO:0007669"/>
    <property type="project" value="InterPro"/>
</dbReference>
<comment type="cofactor">
    <cofactor evidence="2">
        <name>Zn(2+)</name>
        <dbReference type="ChEBI" id="CHEBI:29105"/>
    </cofactor>
</comment>
<comment type="cofactor">
    <cofactor evidence="1">
        <name>Cu cation</name>
        <dbReference type="ChEBI" id="CHEBI:23378"/>
    </cofactor>
</comment>
<evidence type="ECO:0000256" key="2">
    <source>
        <dbReference type="ARBA" id="ARBA00001947"/>
    </source>
</evidence>
<dbReference type="FunFam" id="2.60.40.200:FF:000004">
    <property type="entry name" value="Copper chaperone for superoxide dismutase"/>
    <property type="match status" value="1"/>
</dbReference>
<comment type="caution">
    <text evidence="14">The sequence shown here is derived from an EMBL/GenBank/DDBJ whole genome shotgun (WGS) entry which is preliminary data.</text>
</comment>
<keyword evidence="8" id="KW-0049">Antioxidant</keyword>
<keyword evidence="6" id="KW-0479">Metal-binding</keyword>
<dbReference type="EMBL" id="CATQJA010002654">
    <property type="protein sequence ID" value="CAJ0578455.1"/>
    <property type="molecule type" value="Genomic_DNA"/>
</dbReference>
<evidence type="ECO:0000256" key="7">
    <source>
        <dbReference type="ARBA" id="ARBA00022833"/>
    </source>
</evidence>
<gene>
    <name evidence="14" type="ORF">MSPICULIGERA_LOCUS16712</name>
</gene>
<evidence type="ECO:0000256" key="4">
    <source>
        <dbReference type="ARBA" id="ARBA00010457"/>
    </source>
</evidence>
<evidence type="ECO:0000256" key="12">
    <source>
        <dbReference type="SAM" id="SignalP"/>
    </source>
</evidence>
<name>A0AA36D1P9_9BILA</name>
<dbReference type="InterPro" id="IPR024134">
    <property type="entry name" value="SOD_Cu/Zn_/chaperone"/>
</dbReference>
<dbReference type="CDD" id="cd00305">
    <property type="entry name" value="Cu-Zn_Superoxide_Dismutase"/>
    <property type="match status" value="1"/>
</dbReference>
<evidence type="ECO:0000259" key="13">
    <source>
        <dbReference type="Pfam" id="PF00080"/>
    </source>
</evidence>
<dbReference type="SUPFAM" id="SSF49329">
    <property type="entry name" value="Cu,Zn superoxide dismutase-like"/>
    <property type="match status" value="1"/>
</dbReference>
<evidence type="ECO:0000313" key="15">
    <source>
        <dbReference type="Proteomes" id="UP001177023"/>
    </source>
</evidence>
<feature type="domain" description="Superoxide dismutase copper/zinc binding" evidence="13">
    <location>
        <begin position="42"/>
        <end position="176"/>
    </location>
</feature>
<organism evidence="14 15">
    <name type="scientific">Mesorhabditis spiculigera</name>
    <dbReference type="NCBI Taxonomy" id="96644"/>
    <lineage>
        <taxon>Eukaryota</taxon>
        <taxon>Metazoa</taxon>
        <taxon>Ecdysozoa</taxon>
        <taxon>Nematoda</taxon>
        <taxon>Chromadorea</taxon>
        <taxon>Rhabditida</taxon>
        <taxon>Rhabditina</taxon>
        <taxon>Rhabditomorpha</taxon>
        <taxon>Rhabditoidea</taxon>
        <taxon>Rhabditidae</taxon>
        <taxon>Mesorhabditinae</taxon>
        <taxon>Mesorhabditis</taxon>
    </lineage>
</organism>
<evidence type="ECO:0000256" key="6">
    <source>
        <dbReference type="ARBA" id="ARBA00022723"/>
    </source>
</evidence>
<keyword evidence="12" id="KW-0732">Signal</keyword>
<feature type="non-terminal residue" evidence="14">
    <location>
        <position position="218"/>
    </location>
</feature>
<evidence type="ECO:0000313" key="14">
    <source>
        <dbReference type="EMBL" id="CAJ0578455.1"/>
    </source>
</evidence>
<dbReference type="PROSITE" id="PS00332">
    <property type="entry name" value="SOD_CU_ZN_2"/>
    <property type="match status" value="1"/>
</dbReference>
<dbReference type="GO" id="GO:0004784">
    <property type="term" value="F:superoxide dismutase activity"/>
    <property type="evidence" value="ECO:0007669"/>
    <property type="project" value="UniProtKB-EC"/>
</dbReference>
<keyword evidence="10" id="KW-1015">Disulfide bond</keyword>
<dbReference type="EC" id="1.15.1.1" evidence="5"/>
<dbReference type="InterPro" id="IPR036423">
    <property type="entry name" value="SOD-like_Cu/Zn_dom_sf"/>
</dbReference>
<dbReference type="PRINTS" id="PR00068">
    <property type="entry name" value="CUZNDISMTASE"/>
</dbReference>
<comment type="subcellular location">
    <subcellularLocation>
        <location evidence="3">Secreted</location>
        <location evidence="3">Extracellular space</location>
    </subcellularLocation>
</comment>
<keyword evidence="15" id="KW-1185">Reference proteome</keyword>
<evidence type="ECO:0000256" key="10">
    <source>
        <dbReference type="ARBA" id="ARBA00023157"/>
    </source>
</evidence>
<evidence type="ECO:0000256" key="9">
    <source>
        <dbReference type="ARBA" id="ARBA00023008"/>
    </source>
</evidence>
<dbReference type="PROSITE" id="PS00087">
    <property type="entry name" value="SOD_CU_ZN_1"/>
    <property type="match status" value="1"/>
</dbReference>
<dbReference type="InterPro" id="IPR018152">
    <property type="entry name" value="SOD_Cu/Zn_BS"/>
</dbReference>
<protein>
    <recommendedName>
        <fullName evidence="11">Extracellular superoxide dismutase [Cu-Zn]</fullName>
        <ecNumber evidence="5">1.15.1.1</ecNumber>
    </recommendedName>
</protein>
<evidence type="ECO:0000256" key="8">
    <source>
        <dbReference type="ARBA" id="ARBA00022862"/>
    </source>
</evidence>
<dbReference type="Gene3D" id="2.60.40.200">
    <property type="entry name" value="Superoxide dismutase, copper/zinc binding domain"/>
    <property type="match status" value="1"/>
</dbReference>
<sequence length="218" mass="22814">MKLFILIIACCFTLAQTATEVTRARAYLFKAVKGGAPNQSVGVIDFIQNGNSLSLNGTIEAALGLAPGLHGFHIHEKGDLGDGCLATGAHYNPHKMTHGAPTDSNRHIGDLGNINAPASGNLDIRVADTLASLNGQFSILGRAVVVHEKADDLGKGQSDLSKTTGDAGSRLACGVIGIVEEEYVTSTVPTAFDDSTKSASYSFANLFSLLAIIVLRIY</sequence>
<dbReference type="AlphaFoldDB" id="A0AA36D1P9"/>
<feature type="signal peptide" evidence="12">
    <location>
        <begin position="1"/>
        <end position="17"/>
    </location>
</feature>
<dbReference type="InterPro" id="IPR001424">
    <property type="entry name" value="SOD_Cu_Zn_dom"/>
</dbReference>
<comment type="similarity">
    <text evidence="4">Belongs to the Cu-Zn superoxide dismutase family.</text>
</comment>
<feature type="chain" id="PRO_5041322954" description="Extracellular superoxide dismutase [Cu-Zn]" evidence="12">
    <location>
        <begin position="18"/>
        <end position="218"/>
    </location>
</feature>
<keyword evidence="7" id="KW-0862">Zinc</keyword>
<proteinExistence type="inferred from homology"/>
<evidence type="ECO:0000256" key="11">
    <source>
        <dbReference type="ARBA" id="ARBA00072705"/>
    </source>
</evidence>
<reference evidence="14" key="1">
    <citation type="submission" date="2023-06" db="EMBL/GenBank/DDBJ databases">
        <authorList>
            <person name="Delattre M."/>
        </authorList>
    </citation>
    <scope>NUCLEOTIDE SEQUENCE</scope>
    <source>
        <strain evidence="14">AF72</strain>
    </source>
</reference>
<evidence type="ECO:0000256" key="5">
    <source>
        <dbReference type="ARBA" id="ARBA00012682"/>
    </source>
</evidence>
<dbReference type="PANTHER" id="PTHR10003">
    <property type="entry name" value="SUPEROXIDE DISMUTASE CU-ZN -RELATED"/>
    <property type="match status" value="1"/>
</dbReference>
<keyword evidence="9" id="KW-0186">Copper</keyword>